<dbReference type="Gene3D" id="3.40.50.12030">
    <property type="entry name" value="Uncharacterised protein family UPF0261, NC domain"/>
    <property type="match status" value="1"/>
</dbReference>
<dbReference type="Pfam" id="PF23189">
    <property type="entry name" value="UPF0261_C"/>
    <property type="match status" value="1"/>
</dbReference>
<dbReference type="InterPro" id="IPR051353">
    <property type="entry name" value="Tobamovirus_resist_UPF0261"/>
</dbReference>
<sequence length="405" mass="42614">MKKLYVVGTMDTKGEELRYAKAMAAAAGVEVCLVDVGTQQSTTDADIPASAVAAHHPGGADAVLSLKDRGRAVSAMAEALGNFLLSRDDVGGVLGLGGSGNTALVTEAMRRLPVGVPKLMLSTVASGNTAPYVGPSDIAMMYSVVDIAGLNAISRQVIANAAHAAAGMVLNAVSTSQESRPALGVTMFGVTTPCVTQVRTALEPDYDVVVFHATGTGGQSMEKLTDSGFFRGVLDLTTTEVADLLVGGVLPATEDRFGSIIRTKVPYIGSVGAVDMVNFGARETVPERFRTRNLHMHNAQVTLMRTTAEENAAIGAFIVERLNRMEGPVRFLLPLDGVSAIDMPGQPFHDPEADRALFDAIRRGWVEAENRRLIEVDANINDPAFAAAVVANFREIMAAAPAHPV</sequence>
<dbReference type="PANTHER" id="PTHR31862">
    <property type="entry name" value="UPF0261 DOMAIN PROTEIN (AFU_ORTHOLOGUE AFUA_1G10120)"/>
    <property type="match status" value="1"/>
</dbReference>
<dbReference type="Gene3D" id="3.40.50.12020">
    <property type="entry name" value="Uncharacterised protein family UPF0261, NN domain"/>
    <property type="match status" value="1"/>
</dbReference>
<organism evidence="4 5">
    <name type="scientific">Chelativorans petroleitrophicus</name>
    <dbReference type="NCBI Taxonomy" id="2975484"/>
    <lineage>
        <taxon>Bacteria</taxon>
        <taxon>Pseudomonadati</taxon>
        <taxon>Pseudomonadota</taxon>
        <taxon>Alphaproteobacteria</taxon>
        <taxon>Hyphomicrobiales</taxon>
        <taxon>Phyllobacteriaceae</taxon>
        <taxon>Chelativorans</taxon>
    </lineage>
</organism>
<reference evidence="4" key="1">
    <citation type="submission" date="2022-08" db="EMBL/GenBank/DDBJ databases">
        <title>Chelativorans sichuanense sp. nov., a paraffin oil-degrading bacterium isolated from a mixture of oil-based drill cuttings and paddy soil.</title>
        <authorList>
            <person name="Yu J."/>
            <person name="Liu H."/>
            <person name="Chen Q."/>
        </authorList>
    </citation>
    <scope>NUCLEOTIDE SEQUENCE</scope>
    <source>
        <strain evidence="4">SCAU 2101</strain>
    </source>
</reference>
<comment type="similarity">
    <text evidence="1">Belongs to the UPF0261 family.</text>
</comment>
<dbReference type="Pfam" id="PF06792">
    <property type="entry name" value="UPF0261"/>
    <property type="match status" value="1"/>
</dbReference>
<feature type="domain" description="UPF0261" evidence="2">
    <location>
        <begin position="3"/>
        <end position="170"/>
    </location>
</feature>
<protein>
    <recommendedName>
        <fullName evidence="1">UPF0261 protein NYR54_07465</fullName>
    </recommendedName>
</protein>
<dbReference type="EMBL" id="JAODNV010000008">
    <property type="protein sequence ID" value="MCT8990131.1"/>
    <property type="molecule type" value="Genomic_DNA"/>
</dbReference>
<keyword evidence="5" id="KW-1185">Reference proteome</keyword>
<dbReference type="NCBIfam" id="NF002674">
    <property type="entry name" value="PRK02399.1-2"/>
    <property type="match status" value="1"/>
</dbReference>
<accession>A0A9X2X8M9</accession>
<feature type="domain" description="UPF0261" evidence="3">
    <location>
        <begin position="180"/>
        <end position="397"/>
    </location>
</feature>
<keyword evidence="4" id="KW-0067">ATP-binding</keyword>
<dbReference type="InterPro" id="IPR056778">
    <property type="entry name" value="UPF0261_C"/>
</dbReference>
<evidence type="ECO:0000313" key="4">
    <source>
        <dbReference type="EMBL" id="MCT8990131.1"/>
    </source>
</evidence>
<dbReference type="RefSeq" id="WP_261514991.1">
    <property type="nucleotide sequence ID" value="NZ_JAODNV010000008.1"/>
</dbReference>
<gene>
    <name evidence="4" type="ORF">NYR54_07465</name>
</gene>
<evidence type="ECO:0000259" key="3">
    <source>
        <dbReference type="Pfam" id="PF23189"/>
    </source>
</evidence>
<dbReference type="InterPro" id="IPR008322">
    <property type="entry name" value="UPF0261"/>
</dbReference>
<dbReference type="NCBIfam" id="NF002673">
    <property type="entry name" value="PRK02399.1-1"/>
    <property type="match status" value="1"/>
</dbReference>
<evidence type="ECO:0000256" key="1">
    <source>
        <dbReference type="HAMAP-Rule" id="MF_00677"/>
    </source>
</evidence>
<dbReference type="PANTHER" id="PTHR31862:SF1">
    <property type="entry name" value="UPF0261 DOMAIN PROTEIN (AFU_ORTHOLOGUE AFUA_1G10120)"/>
    <property type="match status" value="1"/>
</dbReference>
<dbReference type="InterPro" id="IPR044122">
    <property type="entry name" value="UPF0261_N"/>
</dbReference>
<dbReference type="AlphaFoldDB" id="A0A9X2X8M9"/>
<dbReference type="CDD" id="cd15488">
    <property type="entry name" value="Tm-1-like"/>
    <property type="match status" value="1"/>
</dbReference>
<name>A0A9X2X8M9_9HYPH</name>
<keyword evidence="4" id="KW-0547">Nucleotide-binding</keyword>
<evidence type="ECO:0000259" key="2">
    <source>
        <dbReference type="Pfam" id="PF06792"/>
    </source>
</evidence>
<dbReference type="Proteomes" id="UP001149009">
    <property type="component" value="Unassembled WGS sequence"/>
</dbReference>
<proteinExistence type="inferred from homology"/>
<dbReference type="PIRSF" id="PIRSF033271">
    <property type="entry name" value="UCP033271"/>
    <property type="match status" value="1"/>
</dbReference>
<dbReference type="GO" id="GO:0005524">
    <property type="term" value="F:ATP binding"/>
    <property type="evidence" value="ECO:0007669"/>
    <property type="project" value="UniProtKB-KW"/>
</dbReference>
<dbReference type="HAMAP" id="MF_00677">
    <property type="entry name" value="UPF0261"/>
    <property type="match status" value="1"/>
</dbReference>
<comment type="caution">
    <text evidence="4">The sequence shown here is derived from an EMBL/GenBank/DDBJ whole genome shotgun (WGS) entry which is preliminary data.</text>
</comment>
<evidence type="ECO:0000313" key="5">
    <source>
        <dbReference type="Proteomes" id="UP001149009"/>
    </source>
</evidence>